<evidence type="ECO:0000313" key="5">
    <source>
        <dbReference type="Proteomes" id="UP001347796"/>
    </source>
</evidence>
<keyword evidence="5" id="KW-1185">Reference proteome</keyword>
<feature type="chain" id="PRO_5042925545" description="VWFA domain-containing protein" evidence="2">
    <location>
        <begin position="22"/>
        <end position="1681"/>
    </location>
</feature>
<evidence type="ECO:0000256" key="2">
    <source>
        <dbReference type="SAM" id="SignalP"/>
    </source>
</evidence>
<dbReference type="InterPro" id="IPR050525">
    <property type="entry name" value="ECM_Assembly_Org"/>
</dbReference>
<feature type="compositionally biased region" description="Basic and acidic residues" evidence="1">
    <location>
        <begin position="681"/>
        <end position="704"/>
    </location>
</feature>
<dbReference type="PROSITE" id="PS50234">
    <property type="entry name" value="VWFA"/>
    <property type="match status" value="3"/>
</dbReference>
<feature type="signal peptide" evidence="2">
    <location>
        <begin position="1"/>
        <end position="21"/>
    </location>
</feature>
<feature type="compositionally biased region" description="Polar residues" evidence="1">
    <location>
        <begin position="259"/>
        <end position="315"/>
    </location>
</feature>
<dbReference type="SUPFAM" id="SSF53300">
    <property type="entry name" value="vWA-like"/>
    <property type="match status" value="3"/>
</dbReference>
<feature type="region of interest" description="Disordered" evidence="1">
    <location>
        <begin position="620"/>
        <end position="1287"/>
    </location>
</feature>
<feature type="compositionally biased region" description="Low complexity" evidence="1">
    <location>
        <begin position="627"/>
        <end position="641"/>
    </location>
</feature>
<feature type="compositionally biased region" description="Low complexity" evidence="1">
    <location>
        <begin position="902"/>
        <end position="928"/>
    </location>
</feature>
<feature type="compositionally biased region" description="Low complexity" evidence="1">
    <location>
        <begin position="462"/>
        <end position="472"/>
    </location>
</feature>
<name>A0AAN8KFM3_PATCE</name>
<feature type="compositionally biased region" description="Polar residues" evidence="1">
    <location>
        <begin position="994"/>
        <end position="1006"/>
    </location>
</feature>
<dbReference type="SMART" id="SM00327">
    <property type="entry name" value="VWA"/>
    <property type="match status" value="3"/>
</dbReference>
<dbReference type="EMBL" id="JAZGQO010000002">
    <property type="protein sequence ID" value="KAK6192779.1"/>
    <property type="molecule type" value="Genomic_DNA"/>
</dbReference>
<feature type="compositionally biased region" description="Polar residues" evidence="1">
    <location>
        <begin position="343"/>
        <end position="352"/>
    </location>
</feature>
<dbReference type="Pfam" id="PF00092">
    <property type="entry name" value="VWA"/>
    <property type="match status" value="3"/>
</dbReference>
<keyword evidence="2" id="KW-0732">Signal</keyword>
<comment type="caution">
    <text evidence="4">The sequence shown here is derived from an EMBL/GenBank/DDBJ whole genome shotgun (WGS) entry which is preliminary data.</text>
</comment>
<dbReference type="Gene3D" id="3.40.50.410">
    <property type="entry name" value="von Willebrand factor, type A domain"/>
    <property type="match status" value="3"/>
</dbReference>
<sequence length="1681" mass="189243">MEFKSLFIVFALFPLVVRSQGRVRYKKFKPRNDYLGLSEYEEYCGGKPADVVFLLDASNSIWGPDFKKQLEFVQNIVSMFNIGENYTQVGMATFNRHVDLQFHLNSYHRKEDLIEAIGLVEETYGDATNTADAVRFMRREMFSQRHGSRKGVPKVGVIITDGQSSNILRTVFQASRAKRQHINLFAIGVGDLVNVRELRGIASKPSMEYMFQVLGYGALGSVRNILAVRTCAVSGRPKKLTTPVFIRRTTTKNGRRGHNTSTSTKNQTATSSKNVNPTSDITISTTTKVGNMPISTTMPTLSTKTSIEQSSSDKSNVFGRIGPPTFPPFHNPNSKLEAADFTTAHSENTSPSGGVPTGPFDEEQSTGFPNSEDVRNADRFSVSGTHHTPKDQTEDSYSGDVNADNSQNNNHDTFTANNNPNNNNNKELTNFDNNNKKFRNIPNSNKRLTGVDNQNNKTTRPNVNNTGANHHNNNNKRLTGDVNTYNNNKNKDVDNPYDNNNRFTDADNPYDNNKFSNVDHESNNKFTDVNNPNNHNKFTNDNNPNNNNKFTNVGKPNNNNKFSYVDNPNKQGRNTDAGNENNNDRFTDAETPNNKNMLTDGDNKNNNYWFTEDNNLNKNPDNIFRGVDNPNNRFTNVNNRNNDNDRFTDTDTPYKQNQFTDAENPNSNNRFTDTDNLNKNPNKDFDNPNNRFRETDNSNNDKRFTNVGNSNNNNNRFTDAENQKNNNKFTGTYNPNRNTKFTNADNGQNSGRFPDADSLNSNQNNRFRGVNNPNNGFKNTDDPDSNNNRFTNADNLNNNPNNRFRTIDNPSNNKGFTDADNTNNNNNRFNDTDNPNFNNRFTDAADNMFTGTYNPNNNNKFTNADNGNGNKRFTDADYLNNQNKRGFDNPNNGFRDSNGPDNNNNRFTNVDNLNNPNNNNRFTNADNSNSDKRFTDADSPNKQNHITDADNQKSNNNFTGKYNPNSDNGHSNGRYTDADDLNNNHNDRFPGVDNPNNGLRNTNAPDNNNNNNNQFTDADPHNNNNRFSDTDNLNFNNNRFNLNNNPNKRFRGVDNSRNSNSFTDANNPNNDNNRFTDADNPNFNNNRFTGVDNLNNNPNNRFRGVDNPRNSNSFTGVNNPNNNNHRFTDADNPNNNPNNRFRGVDNTGQNNRFTDTDNPNNNNDFNKNEFTYNSNYPKGFPSSYNSNNQNRFPDSTIPLDKHRSPGFSDSDYSNQELPRCRDVSPSSSGAIAGTEEPTSEGNNNPTALPNEGKEKTNTTDESNSGDEDKATTTTTTTTPPPKPTERTMLEPACRNKEADIVFAIDSSNGINRNDYWQQIRFVREVARRMDIGENKTRVGLIVYTDQVMHQFDLSDHTNMKPLLEAIISSRRSAGGTRIDNAVRYVRTKSFRRSLSRPNAAQVAVFIAGSKSRNIHKTKKEAGDARSAGMTLFSIGVGKGYSKDEMHVISKGNKGWGRHGYFVDDFDKIETIIKDLTIQACRTKPTETPLTNLSCGFRQQADLMFVVDSANAGRTNTKKTLEFVRDVSKSVDIDKDNVHVGLMSAGCDAGQEGFSLGAHRNEKAMKDAISRNQRGTDISKLLKDMRRNSFSSKEGGRKDAKKVAVVVVDGQLEQPLKALREARFARIRGVEVYVVAVGNGKVQKEIEMMCDDPLQKHFFRVENYDQLKGLKTDLVDMFCDEL</sequence>
<feature type="region of interest" description="Disordered" evidence="1">
    <location>
        <begin position="247"/>
        <end position="606"/>
    </location>
</feature>
<feature type="compositionally biased region" description="Polar residues" evidence="1">
    <location>
        <begin position="441"/>
        <end position="461"/>
    </location>
</feature>
<feature type="compositionally biased region" description="Low complexity" evidence="1">
    <location>
        <begin position="706"/>
        <end position="715"/>
    </location>
</feature>
<feature type="compositionally biased region" description="Polar residues" evidence="1">
    <location>
        <begin position="1079"/>
        <end position="1088"/>
    </location>
</feature>
<protein>
    <recommendedName>
        <fullName evidence="3">VWFA domain-containing protein</fullName>
    </recommendedName>
</protein>
<accession>A0AAN8KFM3</accession>
<feature type="compositionally biased region" description="Low complexity" evidence="1">
    <location>
        <begin position="792"/>
        <end position="802"/>
    </location>
</feature>
<dbReference type="PRINTS" id="PR00453">
    <property type="entry name" value="VWFADOMAIN"/>
</dbReference>
<dbReference type="PANTHER" id="PTHR24020:SF84">
    <property type="entry name" value="VWFA DOMAIN-CONTAINING PROTEIN"/>
    <property type="match status" value="1"/>
</dbReference>
<organism evidence="4 5">
    <name type="scientific">Patella caerulea</name>
    <name type="common">Rayed Mediterranean limpet</name>
    <dbReference type="NCBI Taxonomy" id="87958"/>
    <lineage>
        <taxon>Eukaryota</taxon>
        <taxon>Metazoa</taxon>
        <taxon>Spiralia</taxon>
        <taxon>Lophotrochozoa</taxon>
        <taxon>Mollusca</taxon>
        <taxon>Gastropoda</taxon>
        <taxon>Patellogastropoda</taxon>
        <taxon>Patelloidea</taxon>
        <taxon>Patellidae</taxon>
        <taxon>Patella</taxon>
    </lineage>
</organism>
<dbReference type="PANTHER" id="PTHR24020">
    <property type="entry name" value="COLLAGEN ALPHA"/>
    <property type="match status" value="1"/>
</dbReference>
<proteinExistence type="predicted"/>
<feature type="compositionally biased region" description="Low complexity" evidence="1">
    <location>
        <begin position="1150"/>
        <end position="1173"/>
    </location>
</feature>
<feature type="compositionally biased region" description="Polar residues" evidence="1">
    <location>
        <begin position="566"/>
        <end position="581"/>
    </location>
</feature>
<feature type="compositionally biased region" description="Low complexity" evidence="1">
    <location>
        <begin position="408"/>
        <end position="433"/>
    </location>
</feature>
<feature type="compositionally biased region" description="Basic residues" evidence="1">
    <location>
        <begin position="249"/>
        <end position="258"/>
    </location>
</feature>
<feature type="compositionally biased region" description="Low complexity" evidence="1">
    <location>
        <begin position="760"/>
        <end position="777"/>
    </location>
</feature>
<evidence type="ECO:0000313" key="4">
    <source>
        <dbReference type="EMBL" id="KAK6192779.1"/>
    </source>
</evidence>
<feature type="compositionally biased region" description="Low complexity" evidence="1">
    <location>
        <begin position="816"/>
        <end position="870"/>
    </location>
</feature>
<feature type="compositionally biased region" description="Polar residues" evidence="1">
    <location>
        <begin position="1182"/>
        <end position="1193"/>
    </location>
</feature>
<feature type="domain" description="VWFA" evidence="3">
    <location>
        <begin position="1501"/>
        <end position="1673"/>
    </location>
</feature>
<evidence type="ECO:0000256" key="1">
    <source>
        <dbReference type="SAM" id="MobiDB-lite"/>
    </source>
</evidence>
<feature type="compositionally biased region" description="Polar residues" evidence="1">
    <location>
        <begin position="723"/>
        <end position="751"/>
    </location>
</feature>
<feature type="compositionally biased region" description="Low complexity" evidence="1">
    <location>
        <begin position="1032"/>
        <end position="1047"/>
    </location>
</feature>
<gene>
    <name evidence="4" type="ORF">SNE40_004195</name>
</gene>
<feature type="compositionally biased region" description="Low complexity" evidence="1">
    <location>
        <begin position="1058"/>
        <end position="1075"/>
    </location>
</feature>
<feature type="compositionally biased region" description="Polar residues" evidence="1">
    <location>
        <begin position="654"/>
        <end position="677"/>
    </location>
</feature>
<feature type="compositionally biased region" description="Low complexity" evidence="1">
    <location>
        <begin position="530"/>
        <end position="562"/>
    </location>
</feature>
<feature type="domain" description="VWFA" evidence="3">
    <location>
        <begin position="1299"/>
        <end position="1475"/>
    </location>
</feature>
<feature type="compositionally biased region" description="Polar residues" evidence="1">
    <location>
        <begin position="879"/>
        <end position="901"/>
    </location>
</feature>
<feature type="compositionally biased region" description="Polar residues" evidence="1">
    <location>
        <begin position="1021"/>
        <end position="1031"/>
    </location>
</feature>
<reference evidence="4 5" key="1">
    <citation type="submission" date="2024-01" db="EMBL/GenBank/DDBJ databases">
        <title>The genome of the rayed Mediterranean limpet Patella caerulea (Linnaeus, 1758).</title>
        <authorList>
            <person name="Anh-Thu Weber A."/>
            <person name="Halstead-Nussloch G."/>
        </authorList>
    </citation>
    <scope>NUCLEOTIDE SEQUENCE [LARGE SCALE GENOMIC DNA]</scope>
    <source>
        <strain evidence="4">AATW-2023a</strain>
        <tissue evidence="4">Whole specimen</tissue>
    </source>
</reference>
<dbReference type="CDD" id="cd01450">
    <property type="entry name" value="vWFA_subfamily_ECM"/>
    <property type="match status" value="1"/>
</dbReference>
<feature type="domain" description="VWFA" evidence="3">
    <location>
        <begin position="50"/>
        <end position="226"/>
    </location>
</feature>
<feature type="compositionally biased region" description="Polar residues" evidence="1">
    <location>
        <begin position="952"/>
        <end position="974"/>
    </location>
</feature>
<evidence type="ECO:0000259" key="3">
    <source>
        <dbReference type="PROSITE" id="PS50234"/>
    </source>
</evidence>
<dbReference type="InterPro" id="IPR002035">
    <property type="entry name" value="VWF_A"/>
</dbReference>
<feature type="compositionally biased region" description="Polar residues" evidence="1">
    <location>
        <begin position="1108"/>
        <end position="1125"/>
    </location>
</feature>
<dbReference type="Proteomes" id="UP001347796">
    <property type="component" value="Unassembled WGS sequence"/>
</dbReference>
<dbReference type="InterPro" id="IPR036465">
    <property type="entry name" value="vWFA_dom_sf"/>
</dbReference>